<reference evidence="5" key="1">
    <citation type="journal article" date="2014" name="Microb. Cell Fact.">
        <title>Exploiting Issatchenkia orientalis SD108 for succinic acid production.</title>
        <authorList>
            <person name="Xiao H."/>
            <person name="Shao Z."/>
            <person name="Jiang Y."/>
            <person name="Dole S."/>
            <person name="Zhao H."/>
        </authorList>
    </citation>
    <scope>NUCLEOTIDE SEQUENCE [LARGE SCALE GENOMIC DNA]</scope>
    <source>
        <strain evidence="5">SD108</strain>
    </source>
</reference>
<proteinExistence type="predicted"/>
<dbReference type="Proteomes" id="UP000029867">
    <property type="component" value="Unassembled WGS sequence"/>
</dbReference>
<comment type="caution">
    <text evidence="3">The sequence shown here is derived from an EMBL/GenBank/DDBJ whole genome shotgun (WGS) entry which is preliminary data.</text>
</comment>
<keyword evidence="1" id="KW-0677">Repeat</keyword>
<dbReference type="InterPro" id="IPR051210">
    <property type="entry name" value="Ub_ligase/GEF_domain"/>
</dbReference>
<dbReference type="eggNOG" id="KOG1426">
    <property type="taxonomic scope" value="Eukaryota"/>
</dbReference>
<gene>
    <name evidence="4" type="ORF">BOH78_4795</name>
    <name evidence="3" type="ORF">JL09_g2595</name>
</gene>
<reference evidence="3" key="2">
    <citation type="submission" date="2014-08" db="EMBL/GenBank/DDBJ databases">
        <title>Exploiting Issatchenkia orientalis SD108 for Succinic Acid Production.</title>
        <authorList>
            <person name="Xiao H."/>
            <person name="Shao Z."/>
            <person name="Jiang Y."/>
            <person name="Dole S."/>
            <person name="Zhao H."/>
        </authorList>
    </citation>
    <scope>NUCLEOTIDE SEQUENCE [LARGE SCALE GENOMIC DNA]</scope>
    <source>
        <strain evidence="3">SD108</strain>
    </source>
</reference>
<dbReference type="PROSITE" id="PS50012">
    <property type="entry name" value="RCC1_3"/>
    <property type="match status" value="1"/>
</dbReference>
<dbReference type="HOGENOM" id="CLU_005210_0_0_1"/>
<feature type="repeat" description="RCC1" evidence="2">
    <location>
        <begin position="2"/>
        <end position="52"/>
    </location>
</feature>
<protein>
    <submittedName>
        <fullName evidence="4">Protein ATS1</fullName>
    </submittedName>
</protein>
<name>A0A099P1T8_PICKU</name>
<dbReference type="PANTHER" id="PTHR22870">
    <property type="entry name" value="REGULATOR OF CHROMOSOME CONDENSATION"/>
    <property type="match status" value="1"/>
</dbReference>
<evidence type="ECO:0000256" key="2">
    <source>
        <dbReference type="PROSITE-ProRule" id="PRU00235"/>
    </source>
</evidence>
<dbReference type="SUPFAM" id="SSF50985">
    <property type="entry name" value="RCC1/BLIP-II"/>
    <property type="match status" value="1"/>
</dbReference>
<dbReference type="EMBL" id="MQVM01000044">
    <property type="protein sequence ID" value="ONH71030.1"/>
    <property type="molecule type" value="Genomic_DNA"/>
</dbReference>
<dbReference type="Proteomes" id="UP000189274">
    <property type="component" value="Unassembled WGS sequence"/>
</dbReference>
<dbReference type="InterPro" id="IPR000408">
    <property type="entry name" value="Reg_chr_condens"/>
</dbReference>
<reference evidence="6" key="3">
    <citation type="journal article" date="2017" name="Genome Announc.">
        <title>Genome sequences of Cyberlindnera fabianii 65, Pichia kudriavzevii 129, and Saccharomyces cerevisiae 131 isolated from fermented masau fruits in Zimbabwe.</title>
        <authorList>
            <person name="van Rijswijck I.M.H."/>
            <person name="Derks M.F.L."/>
            <person name="Abee T."/>
            <person name="de Ridder D."/>
            <person name="Smid E.J."/>
        </authorList>
    </citation>
    <scope>NUCLEOTIDE SEQUENCE [LARGE SCALE GENOMIC DNA]</scope>
    <source>
        <strain evidence="6">129</strain>
    </source>
</reference>
<evidence type="ECO:0000313" key="4">
    <source>
        <dbReference type="EMBL" id="ONH71030.1"/>
    </source>
</evidence>
<dbReference type="AlphaFoldDB" id="A0A099P1T8"/>
<evidence type="ECO:0000313" key="5">
    <source>
        <dbReference type="Proteomes" id="UP000029867"/>
    </source>
</evidence>
<evidence type="ECO:0000313" key="3">
    <source>
        <dbReference type="EMBL" id="KGK38254.1"/>
    </source>
</evidence>
<organism evidence="3 5">
    <name type="scientific">Pichia kudriavzevii</name>
    <name type="common">Yeast</name>
    <name type="synonym">Issatchenkia orientalis</name>
    <dbReference type="NCBI Taxonomy" id="4909"/>
    <lineage>
        <taxon>Eukaryota</taxon>
        <taxon>Fungi</taxon>
        <taxon>Dikarya</taxon>
        <taxon>Ascomycota</taxon>
        <taxon>Saccharomycotina</taxon>
        <taxon>Pichiomycetes</taxon>
        <taxon>Pichiales</taxon>
        <taxon>Pichiaceae</taxon>
        <taxon>Pichia</taxon>
    </lineage>
</organism>
<accession>A0A099P1T8</accession>
<dbReference type="PROSITE" id="PS00626">
    <property type="entry name" value="RCC1_2"/>
    <property type="match status" value="1"/>
</dbReference>
<evidence type="ECO:0000256" key="1">
    <source>
        <dbReference type="ARBA" id="ARBA00022737"/>
    </source>
</evidence>
<dbReference type="Gene3D" id="2.130.10.30">
    <property type="entry name" value="Regulator of chromosome condensation 1/beta-lactamase-inhibitor protein II"/>
    <property type="match status" value="2"/>
</dbReference>
<sequence>MYLVYSCGSNGNGQLGLEHENDVATPEIAFQSSLPLKSISCGGNHTALLMENGDVYQTGLVNGRKTHKFELTHKDISGVVAGWDCTLKITRTGAVYNNDDTKIWQGPSDVKFTIANLDSFIVGYDSGQVVCSGNNKKGQLLGDDVGGKTVEGFQELTFNELPFSNVTLVKCCLGRDFSLFVLSDGTSQYLAMRGKSDRYGLLEKLQTMVGSGALRGELGVNKTRWFKIAPDVTVVALKSMWSSVHLQYTRGNETRFCSVGNNVYRQLLQRAEHVWDFQVGTEHGVTVSGNRKEAHAWGWGEHGNCGVQGIDNCGELTLLYTCAADETIQQVYAGYASTWIVVYKEDQ</sequence>
<dbReference type="PANTHER" id="PTHR22870:SF466">
    <property type="entry name" value="ANKYRIN REPEAT-CONTAINING PROTEIN"/>
    <property type="match status" value="1"/>
</dbReference>
<evidence type="ECO:0000313" key="6">
    <source>
        <dbReference type="Proteomes" id="UP000189274"/>
    </source>
</evidence>
<dbReference type="VEuPathDB" id="FungiDB:C5L36_0D01390"/>
<dbReference type="EMBL" id="JQFK01000022">
    <property type="protein sequence ID" value="KGK38254.1"/>
    <property type="molecule type" value="Genomic_DNA"/>
</dbReference>
<dbReference type="Pfam" id="PF00415">
    <property type="entry name" value="RCC1"/>
    <property type="match status" value="1"/>
</dbReference>
<dbReference type="InterPro" id="IPR009091">
    <property type="entry name" value="RCC1/BLIP-II"/>
</dbReference>
<reference evidence="4" key="4">
    <citation type="submission" date="2017-01" db="EMBL/GenBank/DDBJ databases">
        <authorList>
            <person name="Mah S.A."/>
            <person name="Swanson W.J."/>
            <person name="Moy G.W."/>
            <person name="Vacquier V.D."/>
        </authorList>
    </citation>
    <scope>NUCLEOTIDE SEQUENCE [LARGE SCALE GENOMIC DNA]</scope>
    <source>
        <strain evidence="4">129</strain>
    </source>
</reference>